<organism evidence="2 3">
    <name type="scientific">Streptantibioticus cattleyicolor (strain ATCC 35852 / DSM 46488 / JCM 4925 / NBRC 14057 / NRRL 8057)</name>
    <name type="common">Streptomyces cattleya</name>
    <dbReference type="NCBI Taxonomy" id="1003195"/>
    <lineage>
        <taxon>Bacteria</taxon>
        <taxon>Bacillati</taxon>
        <taxon>Actinomycetota</taxon>
        <taxon>Actinomycetes</taxon>
        <taxon>Kitasatosporales</taxon>
        <taxon>Streptomycetaceae</taxon>
        <taxon>Streptantibioticus</taxon>
    </lineage>
</organism>
<dbReference type="STRING" id="1003195.SCATT_40370"/>
<gene>
    <name evidence="2" type="ordered locus">SCATT_40370</name>
</gene>
<dbReference type="AlphaFoldDB" id="G8WX98"/>
<dbReference type="HOGENOM" id="CLU_3173560_0_0_11"/>
<name>G8WX98_STREN</name>
<feature type="region of interest" description="Disordered" evidence="1">
    <location>
        <begin position="1"/>
        <end position="47"/>
    </location>
</feature>
<evidence type="ECO:0000256" key="1">
    <source>
        <dbReference type="SAM" id="MobiDB-lite"/>
    </source>
</evidence>
<evidence type="ECO:0000313" key="2">
    <source>
        <dbReference type="EMBL" id="AEW96408.1"/>
    </source>
</evidence>
<sequence>MSGNGPSRSRVLPPESRTATVRDAGGMARPERRSCRHEGATDRCRAL</sequence>
<dbReference type="PATRIC" id="fig|1003195.29.peg.4036"/>
<dbReference type="EMBL" id="CP003219">
    <property type="protein sequence ID" value="AEW96408.1"/>
    <property type="molecule type" value="Genomic_DNA"/>
</dbReference>
<dbReference type="Proteomes" id="UP000007842">
    <property type="component" value="Chromosome"/>
</dbReference>
<reference evidence="3" key="1">
    <citation type="submission" date="2011-12" db="EMBL/GenBank/DDBJ databases">
        <title>Complete genome sequence of Streptomyces cattleya strain DSM 46488.</title>
        <authorList>
            <person name="Ou H.-Y."/>
            <person name="Li P."/>
            <person name="Zhao C."/>
            <person name="O'Hagan D."/>
            <person name="Deng Z."/>
        </authorList>
    </citation>
    <scope>NUCLEOTIDE SEQUENCE [LARGE SCALE GENOMIC DNA]</scope>
    <source>
        <strain evidence="3">ATCC 35852 / DSM 46488 / JCM 4925 / NBRC 14057 / NRRL 8057</strain>
    </source>
</reference>
<evidence type="ECO:0000313" key="3">
    <source>
        <dbReference type="Proteomes" id="UP000007842"/>
    </source>
</evidence>
<feature type="compositionally biased region" description="Basic and acidic residues" evidence="1">
    <location>
        <begin position="29"/>
        <end position="47"/>
    </location>
</feature>
<dbReference type="KEGG" id="scy:SCATT_40370"/>
<protein>
    <submittedName>
        <fullName evidence="2">Uncharacterized protein</fullName>
    </submittedName>
</protein>
<proteinExistence type="predicted"/>
<accession>G8WX98</accession>
<keyword evidence="3" id="KW-1185">Reference proteome</keyword>